<name>A0A419HY76_9PSEU</name>
<gene>
    <name evidence="4" type="ORF">D5S19_22515</name>
</gene>
<dbReference type="InterPro" id="IPR015590">
    <property type="entry name" value="Aldehyde_DH_dom"/>
</dbReference>
<dbReference type="EMBL" id="QZFV01000104">
    <property type="protein sequence ID" value="RJQ82125.1"/>
    <property type="molecule type" value="Genomic_DNA"/>
</dbReference>
<evidence type="ECO:0000256" key="2">
    <source>
        <dbReference type="ARBA" id="ARBA00023002"/>
    </source>
</evidence>
<keyword evidence="5" id="KW-1185">Reference proteome</keyword>
<dbReference type="SUPFAM" id="SSF53720">
    <property type="entry name" value="ALDH-like"/>
    <property type="match status" value="1"/>
</dbReference>
<dbReference type="InterPro" id="IPR016162">
    <property type="entry name" value="Ald_DH_N"/>
</dbReference>
<dbReference type="Gene3D" id="3.40.309.10">
    <property type="entry name" value="Aldehyde Dehydrogenase, Chain A, domain 2"/>
    <property type="match status" value="1"/>
</dbReference>
<sequence length="502" mass="52587">MPRPVDREGPDSVTTTVTLPAQRDLIDGQWSVPAELPEAPLCHPDTGELLQARTQTAPDAVHRAIAAAESLHRKGSWRTSPITDRIAFLRRVAAALEARLDEIAAADSLTSGVVRTVTGMFADGLPDVFRAAATRLAAEQGEQSLSGSSGPVRLLHLPWGPTAVIAPWNAPTFTVAKKTAFALAAGAPVIAKPSGWAPSGPVLFAEVLAGAIADAEAPPALFQLVHGDSETGQLLAQDSRIRALAFTGGRVAGAEIARAAAGHSTALQLELGSNNPVVVRADADVAATADALVRGFTKLNGQWCESPGSVFVPAELHDALRDAILDQLRTIRLGSCLDPTSTMGPQANRPQFDRVADAVKRLTQDGATATSTTELPDLPGWFHAPAVVHDADPGDTLDEIFGPVLTLHRTHSDREAVELANRCHTGLAGYVFGTDLDAAFVLGAELDCGEVKINGTSVLDLHPESTQGFWGGSGTGAHGDAELLRFFRGARIVGVDNPAFPI</sequence>
<keyword evidence="2" id="KW-0560">Oxidoreductase</keyword>
<dbReference type="PANTHER" id="PTHR42804:SF1">
    <property type="entry name" value="ALDEHYDE DEHYDROGENASE-RELATED"/>
    <property type="match status" value="1"/>
</dbReference>
<dbReference type="GO" id="GO:0016620">
    <property type="term" value="F:oxidoreductase activity, acting on the aldehyde or oxo group of donors, NAD or NADP as acceptor"/>
    <property type="evidence" value="ECO:0007669"/>
    <property type="project" value="InterPro"/>
</dbReference>
<organism evidence="4 5">
    <name type="scientific">Amycolatopsis panacis</name>
    <dbReference type="NCBI Taxonomy" id="2340917"/>
    <lineage>
        <taxon>Bacteria</taxon>
        <taxon>Bacillati</taxon>
        <taxon>Actinomycetota</taxon>
        <taxon>Actinomycetes</taxon>
        <taxon>Pseudonocardiales</taxon>
        <taxon>Pseudonocardiaceae</taxon>
        <taxon>Amycolatopsis</taxon>
    </lineage>
</organism>
<comment type="similarity">
    <text evidence="1">Belongs to the aldehyde dehydrogenase family.</text>
</comment>
<evidence type="ECO:0000313" key="5">
    <source>
        <dbReference type="Proteomes" id="UP000285112"/>
    </source>
</evidence>
<accession>A0A419HY76</accession>
<dbReference type="Gene3D" id="3.40.605.10">
    <property type="entry name" value="Aldehyde Dehydrogenase, Chain A, domain 1"/>
    <property type="match status" value="1"/>
</dbReference>
<reference evidence="4 5" key="1">
    <citation type="submission" date="2018-09" db="EMBL/GenBank/DDBJ databases">
        <title>YIM PH 21725 draft genome.</title>
        <authorList>
            <person name="Miao C."/>
        </authorList>
    </citation>
    <scope>NUCLEOTIDE SEQUENCE [LARGE SCALE GENOMIC DNA]</scope>
    <source>
        <strain evidence="5">YIM PH21725</strain>
    </source>
</reference>
<dbReference type="InterPro" id="IPR016161">
    <property type="entry name" value="Ald_DH/histidinol_DH"/>
</dbReference>
<proteinExistence type="inferred from homology"/>
<dbReference type="Proteomes" id="UP000285112">
    <property type="component" value="Unassembled WGS sequence"/>
</dbReference>
<dbReference type="InterPro" id="IPR016163">
    <property type="entry name" value="Ald_DH_C"/>
</dbReference>
<dbReference type="PANTHER" id="PTHR42804">
    <property type="entry name" value="ALDEHYDE DEHYDROGENASE"/>
    <property type="match status" value="1"/>
</dbReference>
<evidence type="ECO:0000259" key="3">
    <source>
        <dbReference type="Pfam" id="PF00171"/>
    </source>
</evidence>
<dbReference type="AlphaFoldDB" id="A0A419HY76"/>
<evidence type="ECO:0000313" key="4">
    <source>
        <dbReference type="EMBL" id="RJQ82125.1"/>
    </source>
</evidence>
<comment type="caution">
    <text evidence="4">The sequence shown here is derived from an EMBL/GenBank/DDBJ whole genome shotgun (WGS) entry which is preliminary data.</text>
</comment>
<dbReference type="Pfam" id="PF00171">
    <property type="entry name" value="Aldedh"/>
    <property type="match status" value="1"/>
</dbReference>
<feature type="domain" description="Aldehyde dehydrogenase" evidence="3">
    <location>
        <begin position="38"/>
        <end position="487"/>
    </location>
</feature>
<evidence type="ECO:0000256" key="1">
    <source>
        <dbReference type="ARBA" id="ARBA00009986"/>
    </source>
</evidence>
<dbReference type="CDD" id="cd07078">
    <property type="entry name" value="ALDH"/>
    <property type="match status" value="1"/>
</dbReference>
<protein>
    <submittedName>
        <fullName evidence="4">Aldehyde dehydrogenase family protein</fullName>
    </submittedName>
</protein>